<dbReference type="GO" id="GO:0005737">
    <property type="term" value="C:cytoplasm"/>
    <property type="evidence" value="ECO:0007669"/>
    <property type="project" value="UniProtKB-UniRule"/>
</dbReference>
<dbReference type="GO" id="GO:0004418">
    <property type="term" value="F:hydroxymethylbilane synthase activity"/>
    <property type="evidence" value="ECO:0007669"/>
    <property type="project" value="UniProtKB-UniRule"/>
</dbReference>
<dbReference type="Proteomes" id="UP000199019">
    <property type="component" value="Unassembled WGS sequence"/>
</dbReference>
<name>A0A1H9XUC0_9MICO</name>
<dbReference type="EC" id="2.5.1.61" evidence="7"/>
<dbReference type="InterPro" id="IPR022419">
    <property type="entry name" value="Porphobilin_deaminase_cofac_BS"/>
</dbReference>
<dbReference type="EMBL" id="FOHB01000012">
    <property type="protein sequence ID" value="SES49283.1"/>
    <property type="molecule type" value="Genomic_DNA"/>
</dbReference>
<evidence type="ECO:0000256" key="5">
    <source>
        <dbReference type="ARBA" id="ARBA00023244"/>
    </source>
</evidence>
<dbReference type="FunFam" id="3.40.190.10:FF:000005">
    <property type="entry name" value="Porphobilinogen deaminase"/>
    <property type="match status" value="1"/>
</dbReference>
<dbReference type="InterPro" id="IPR036803">
    <property type="entry name" value="Porphobilinogen_deaminase_C_sf"/>
</dbReference>
<dbReference type="GO" id="GO:0006782">
    <property type="term" value="P:protoporphyrinogen IX biosynthetic process"/>
    <property type="evidence" value="ECO:0007669"/>
    <property type="project" value="UniProtKB-UniRule"/>
</dbReference>
<comment type="function">
    <text evidence="1 7">Tetrapolymerization of the monopyrrole PBG into the hydroxymethylbilane pre-uroporphyrinogen in several discrete steps.</text>
</comment>
<reference evidence="12" key="1">
    <citation type="submission" date="2016-10" db="EMBL/GenBank/DDBJ databases">
        <authorList>
            <person name="Varghese N."/>
            <person name="Submissions S."/>
        </authorList>
    </citation>
    <scope>NUCLEOTIDE SEQUENCE [LARGE SCALE GENOMIC DNA]</scope>
    <source>
        <strain evidence="12">CGMCC 1.6963</strain>
    </source>
</reference>
<evidence type="ECO:0000259" key="10">
    <source>
        <dbReference type="Pfam" id="PF03900"/>
    </source>
</evidence>
<dbReference type="PROSITE" id="PS00533">
    <property type="entry name" value="PORPHOBILINOGEN_DEAM"/>
    <property type="match status" value="1"/>
</dbReference>
<comment type="cofactor">
    <cofactor evidence="7">
        <name>dipyrromethane</name>
        <dbReference type="ChEBI" id="CHEBI:60342"/>
    </cofactor>
    <text evidence="7">Binds 1 dipyrromethane group covalently.</text>
</comment>
<comment type="similarity">
    <text evidence="2 7">Belongs to the HMBS family.</text>
</comment>
<evidence type="ECO:0000256" key="8">
    <source>
        <dbReference type="SAM" id="MobiDB-lite"/>
    </source>
</evidence>
<evidence type="ECO:0000256" key="1">
    <source>
        <dbReference type="ARBA" id="ARBA00002869"/>
    </source>
</evidence>
<dbReference type="SUPFAM" id="SSF54782">
    <property type="entry name" value="Porphobilinogen deaminase (hydroxymethylbilane synthase), C-terminal domain"/>
    <property type="match status" value="1"/>
</dbReference>
<feature type="modified residue" description="S-(dipyrrolylmethanemethyl)cysteine" evidence="7">
    <location>
        <position position="248"/>
    </location>
</feature>
<dbReference type="InterPro" id="IPR022418">
    <property type="entry name" value="Porphobilinogen_deaminase_C"/>
</dbReference>
<organism evidence="11 12">
    <name type="scientific">Pedococcus cremeus</name>
    <dbReference type="NCBI Taxonomy" id="587636"/>
    <lineage>
        <taxon>Bacteria</taxon>
        <taxon>Bacillati</taxon>
        <taxon>Actinomycetota</taxon>
        <taxon>Actinomycetes</taxon>
        <taxon>Micrococcales</taxon>
        <taxon>Intrasporangiaceae</taxon>
        <taxon>Pedococcus</taxon>
    </lineage>
</organism>
<evidence type="ECO:0000256" key="6">
    <source>
        <dbReference type="ARBA" id="ARBA00048169"/>
    </source>
</evidence>
<comment type="catalytic activity">
    <reaction evidence="6 7">
        <text>4 porphobilinogen + H2O = hydroxymethylbilane + 4 NH4(+)</text>
        <dbReference type="Rhea" id="RHEA:13185"/>
        <dbReference type="ChEBI" id="CHEBI:15377"/>
        <dbReference type="ChEBI" id="CHEBI:28938"/>
        <dbReference type="ChEBI" id="CHEBI:57845"/>
        <dbReference type="ChEBI" id="CHEBI:58126"/>
        <dbReference type="EC" id="2.5.1.61"/>
    </reaction>
</comment>
<dbReference type="InterPro" id="IPR022417">
    <property type="entry name" value="Porphobilin_deaminase_N"/>
</dbReference>
<sequence>MTTPTMTSRTVTRTLRLGTRRSALATTQSGWVADLLRARGHRVELVEIVTEGDVNAAPLATLGGTGVFAAAIRKSLLAGEVDLAVHSLKDLPTTPEPGLVVAAIPQREDPRDALVARDGLTLGELPTGSVVGTGSPRRVAQLAALGLGLELKDIRGNVDTRIGLTRSGTCDAVVLARAGLARLGRLDEITETLDPLQMLPAPGQGALAVECRADDAEVVALLSEVDDADTRACVTAERSLLATLEAGCSAPVGALAEVVEGEDGLELSLRAFVGSTDGSVELRRSLVGPVAAPERLGADLAAVLLEDGAEHLTGPEERPPATAHTHWDPDPAEATGDRPPLAAPTDSRPEPTATERAT</sequence>
<proteinExistence type="inferred from homology"/>
<evidence type="ECO:0000256" key="3">
    <source>
        <dbReference type="ARBA" id="ARBA00011245"/>
    </source>
</evidence>
<evidence type="ECO:0000259" key="9">
    <source>
        <dbReference type="Pfam" id="PF01379"/>
    </source>
</evidence>
<feature type="region of interest" description="Disordered" evidence="8">
    <location>
        <begin position="312"/>
        <end position="358"/>
    </location>
</feature>
<dbReference type="PANTHER" id="PTHR11557">
    <property type="entry name" value="PORPHOBILINOGEN DEAMINASE"/>
    <property type="match status" value="1"/>
</dbReference>
<comment type="subunit">
    <text evidence="3 7">Monomer.</text>
</comment>
<dbReference type="Pfam" id="PF03900">
    <property type="entry name" value="Porphobil_deamC"/>
    <property type="match status" value="1"/>
</dbReference>
<evidence type="ECO:0000313" key="11">
    <source>
        <dbReference type="EMBL" id="SES49283.1"/>
    </source>
</evidence>
<dbReference type="NCBIfam" id="TIGR00212">
    <property type="entry name" value="hemC"/>
    <property type="match status" value="1"/>
</dbReference>
<dbReference type="PANTHER" id="PTHR11557:SF0">
    <property type="entry name" value="PORPHOBILINOGEN DEAMINASE"/>
    <property type="match status" value="1"/>
</dbReference>
<dbReference type="HAMAP" id="MF_00260">
    <property type="entry name" value="Porphobil_deam"/>
    <property type="match status" value="1"/>
</dbReference>
<dbReference type="SUPFAM" id="SSF53850">
    <property type="entry name" value="Periplasmic binding protein-like II"/>
    <property type="match status" value="1"/>
</dbReference>
<comment type="miscellaneous">
    <text evidence="7">The porphobilinogen subunits are added to the dipyrromethane group.</text>
</comment>
<feature type="domain" description="Porphobilinogen deaminase C-terminal" evidence="10">
    <location>
        <begin position="232"/>
        <end position="305"/>
    </location>
</feature>
<dbReference type="PRINTS" id="PR00151">
    <property type="entry name" value="PORPHBDMNASE"/>
</dbReference>
<dbReference type="InterPro" id="IPR000860">
    <property type="entry name" value="HemC"/>
</dbReference>
<gene>
    <name evidence="7" type="primary">hemC</name>
    <name evidence="11" type="ORF">SAMN05216199_0318</name>
</gene>
<keyword evidence="12" id="KW-1185">Reference proteome</keyword>
<dbReference type="Gene3D" id="3.30.160.40">
    <property type="entry name" value="Porphobilinogen deaminase, C-terminal domain"/>
    <property type="match status" value="1"/>
</dbReference>
<evidence type="ECO:0000256" key="7">
    <source>
        <dbReference type="HAMAP-Rule" id="MF_00260"/>
    </source>
</evidence>
<keyword evidence="4 7" id="KW-0808">Transferase</keyword>
<feature type="domain" description="Porphobilinogen deaminase N-terminal" evidence="9">
    <location>
        <begin position="15"/>
        <end position="218"/>
    </location>
</feature>
<evidence type="ECO:0000256" key="2">
    <source>
        <dbReference type="ARBA" id="ARBA00005638"/>
    </source>
</evidence>
<dbReference type="PIRSF" id="PIRSF001438">
    <property type="entry name" value="4pyrrol_synth_OHMeBilane_synth"/>
    <property type="match status" value="1"/>
</dbReference>
<dbReference type="STRING" id="587636.SAMN05216199_0318"/>
<dbReference type="AlphaFoldDB" id="A0A1H9XUC0"/>
<protein>
    <recommendedName>
        <fullName evidence="7">Porphobilinogen deaminase</fullName>
        <shortName evidence="7">PBG</shortName>
        <ecNumber evidence="7">2.5.1.61</ecNumber>
    </recommendedName>
    <alternativeName>
        <fullName evidence="7">Hydroxymethylbilane synthase</fullName>
        <shortName evidence="7">HMBS</shortName>
    </alternativeName>
    <alternativeName>
        <fullName evidence="7">Pre-uroporphyrinogen synthase</fullName>
    </alternativeName>
</protein>
<accession>A0A1H9XUC0</accession>
<evidence type="ECO:0000256" key="4">
    <source>
        <dbReference type="ARBA" id="ARBA00022679"/>
    </source>
</evidence>
<feature type="compositionally biased region" description="Basic and acidic residues" evidence="8">
    <location>
        <begin position="312"/>
        <end position="329"/>
    </location>
</feature>
<dbReference type="Gene3D" id="3.40.190.10">
    <property type="entry name" value="Periplasmic binding protein-like II"/>
    <property type="match status" value="2"/>
</dbReference>
<dbReference type="Pfam" id="PF01379">
    <property type="entry name" value="Porphobil_deam"/>
    <property type="match status" value="1"/>
</dbReference>
<evidence type="ECO:0000313" key="12">
    <source>
        <dbReference type="Proteomes" id="UP000199019"/>
    </source>
</evidence>
<keyword evidence="5 7" id="KW-0627">Porphyrin biosynthesis</keyword>